<keyword evidence="3" id="KW-1185">Reference proteome</keyword>
<name>A0A1G4HYX2_TRYEQ</name>
<feature type="region of interest" description="Disordered" evidence="1">
    <location>
        <begin position="124"/>
        <end position="162"/>
    </location>
</feature>
<proteinExistence type="predicted"/>
<dbReference type="GeneID" id="92379636"/>
<evidence type="ECO:0000256" key="1">
    <source>
        <dbReference type="SAM" id="MobiDB-lite"/>
    </source>
</evidence>
<sequence>MLAALRRLANVAYSVKAGTGGSIWSHEITTAADKHCQVAITPTATAAAACEIGSDTAAKIDKASKNLKDLHNVKVLAETDYNAPPLLALLKMGEAAASIATPTYTKGFCHDNGNGNGIPHGSSHGFGISTLTKKPGSQQPELKAEKLTGNGDRTGPCLSNNIPSATDKITTAKQVASAICSVRGKTIQTIPRPAAGKVKDIKASEAAKEAVQLLSKGQIEAGADSESVGQELNKILGGDDPKISETFVTKVDNDFIEYNGGGGKGKATLAPASTAADIAAQIKICFCPPEATAAKKKQVDSLKDKECSSKKGTECKGECEWDRDKET</sequence>
<dbReference type="VEuPathDB" id="TriTrypDB:TEOVI_000569600"/>
<evidence type="ECO:0000313" key="2">
    <source>
        <dbReference type="EMBL" id="SCU64383.1"/>
    </source>
</evidence>
<evidence type="ECO:0000313" key="3">
    <source>
        <dbReference type="Proteomes" id="UP000195570"/>
    </source>
</evidence>
<gene>
    <name evidence="2" type="ORF">TEOVI_000569600</name>
</gene>
<comment type="caution">
    <text evidence="2">The sequence shown here is derived from an EMBL/GenBank/DDBJ whole genome shotgun (WGS) entry which is preliminary data.</text>
</comment>
<dbReference type="EMBL" id="CZPT02000051">
    <property type="protein sequence ID" value="SCU64383.1"/>
    <property type="molecule type" value="Genomic_DNA"/>
</dbReference>
<dbReference type="RefSeq" id="XP_067076159.1">
    <property type="nucleotide sequence ID" value="XM_067220058.1"/>
</dbReference>
<accession>A0A1G4HYX2</accession>
<organism evidence="2 3">
    <name type="scientific">Trypanosoma equiperdum</name>
    <dbReference type="NCBI Taxonomy" id="5694"/>
    <lineage>
        <taxon>Eukaryota</taxon>
        <taxon>Discoba</taxon>
        <taxon>Euglenozoa</taxon>
        <taxon>Kinetoplastea</taxon>
        <taxon>Metakinetoplastina</taxon>
        <taxon>Trypanosomatida</taxon>
        <taxon>Trypanosomatidae</taxon>
        <taxon>Trypanosoma</taxon>
    </lineage>
</organism>
<protein>
    <submittedName>
        <fullName evidence="2">Uncharacterized protein</fullName>
    </submittedName>
</protein>
<feature type="compositionally biased region" description="Polar residues" evidence="1">
    <location>
        <begin position="129"/>
        <end position="140"/>
    </location>
</feature>
<dbReference type="AlphaFoldDB" id="A0A1G4HYX2"/>
<reference evidence="2" key="1">
    <citation type="submission" date="2016-09" db="EMBL/GenBank/DDBJ databases">
        <authorList>
            <person name="Hebert L."/>
            <person name="Moumen B."/>
        </authorList>
    </citation>
    <scope>NUCLEOTIDE SEQUENCE [LARGE SCALE GENOMIC DNA]</scope>
    <source>
        <strain evidence="2">OVI</strain>
    </source>
</reference>
<dbReference type="Proteomes" id="UP000195570">
    <property type="component" value="Unassembled WGS sequence"/>
</dbReference>
<dbReference type="SUPFAM" id="SSF58087">
    <property type="entry name" value="Variant surface glycoprotein (N-terminal domain)"/>
    <property type="match status" value="1"/>
</dbReference>